<accession>A0AAV4WML3</accession>
<comment type="caution">
    <text evidence="2">The sequence shown here is derived from an EMBL/GenBank/DDBJ whole genome shotgun (WGS) entry which is preliminary data.</text>
</comment>
<reference evidence="2 3" key="1">
    <citation type="submission" date="2021-06" db="EMBL/GenBank/DDBJ databases">
        <title>Caerostris darwini draft genome.</title>
        <authorList>
            <person name="Kono N."/>
            <person name="Arakawa K."/>
        </authorList>
    </citation>
    <scope>NUCLEOTIDE SEQUENCE [LARGE SCALE GENOMIC DNA]</scope>
</reference>
<organism evidence="2 3">
    <name type="scientific">Caerostris darwini</name>
    <dbReference type="NCBI Taxonomy" id="1538125"/>
    <lineage>
        <taxon>Eukaryota</taxon>
        <taxon>Metazoa</taxon>
        <taxon>Ecdysozoa</taxon>
        <taxon>Arthropoda</taxon>
        <taxon>Chelicerata</taxon>
        <taxon>Arachnida</taxon>
        <taxon>Araneae</taxon>
        <taxon>Araneomorphae</taxon>
        <taxon>Entelegynae</taxon>
        <taxon>Araneoidea</taxon>
        <taxon>Araneidae</taxon>
        <taxon>Caerostris</taxon>
    </lineage>
</organism>
<dbReference type="EMBL" id="BPLQ01014740">
    <property type="protein sequence ID" value="GIY82773.1"/>
    <property type="molecule type" value="Genomic_DNA"/>
</dbReference>
<evidence type="ECO:0000313" key="3">
    <source>
        <dbReference type="Proteomes" id="UP001054837"/>
    </source>
</evidence>
<protein>
    <submittedName>
        <fullName evidence="2">Uncharacterized protein</fullName>
    </submittedName>
</protein>
<evidence type="ECO:0000313" key="2">
    <source>
        <dbReference type="EMBL" id="GIY82773.1"/>
    </source>
</evidence>
<keyword evidence="3" id="KW-1185">Reference proteome</keyword>
<sequence>MSPFLAGQSSLSQDYQQKISSRKSRVSQRWHAMPPDIINFDQPPVTGERPADLMIPFIFITVRSDWPRHGNYAKLDMIANV</sequence>
<dbReference type="Proteomes" id="UP001054837">
    <property type="component" value="Unassembled WGS sequence"/>
</dbReference>
<feature type="compositionally biased region" description="Polar residues" evidence="1">
    <location>
        <begin position="7"/>
        <end position="19"/>
    </location>
</feature>
<proteinExistence type="predicted"/>
<evidence type="ECO:0000256" key="1">
    <source>
        <dbReference type="SAM" id="MobiDB-lite"/>
    </source>
</evidence>
<feature type="region of interest" description="Disordered" evidence="1">
    <location>
        <begin position="1"/>
        <end position="28"/>
    </location>
</feature>
<gene>
    <name evidence="2" type="ORF">CDAR_608671</name>
</gene>
<name>A0AAV4WML3_9ARAC</name>
<dbReference type="AlphaFoldDB" id="A0AAV4WML3"/>